<evidence type="ECO:0000259" key="8">
    <source>
        <dbReference type="PROSITE" id="PS51981"/>
    </source>
</evidence>
<evidence type="ECO:0000256" key="5">
    <source>
        <dbReference type="ARBA" id="ARBA00022833"/>
    </source>
</evidence>
<feature type="region of interest" description="Disordered" evidence="7">
    <location>
        <begin position="801"/>
        <end position="821"/>
    </location>
</feature>
<evidence type="ECO:0000256" key="4">
    <source>
        <dbReference type="ARBA" id="ARBA00022771"/>
    </source>
</evidence>
<dbReference type="Proteomes" id="UP000694620">
    <property type="component" value="Chromosome 10"/>
</dbReference>
<dbReference type="GeneID" id="114659308"/>
<evidence type="ECO:0000256" key="7">
    <source>
        <dbReference type="SAM" id="MobiDB-lite"/>
    </source>
</evidence>
<gene>
    <name evidence="9" type="primary">ZNFX1</name>
    <name evidence="9" type="synonym">znfx1</name>
</gene>
<keyword evidence="2" id="KW-0963">Cytoplasm</keyword>
<proteinExistence type="predicted"/>
<dbReference type="GeneTree" id="ENSGT00940000155154"/>
<feature type="region of interest" description="Disordered" evidence="7">
    <location>
        <begin position="869"/>
        <end position="888"/>
    </location>
</feature>
<keyword evidence="6" id="KW-0391">Immunity</keyword>
<reference evidence="9" key="2">
    <citation type="submission" date="2025-08" db="UniProtKB">
        <authorList>
            <consortium name="Ensembl"/>
        </authorList>
    </citation>
    <scope>IDENTIFICATION</scope>
</reference>
<dbReference type="InterPro" id="IPR057373">
    <property type="entry name" value="ZNFX1"/>
</dbReference>
<dbReference type="Pfam" id="PF13086">
    <property type="entry name" value="AAA_11"/>
    <property type="match status" value="1"/>
</dbReference>
<dbReference type="SUPFAM" id="SSF52540">
    <property type="entry name" value="P-loop containing nucleoside triphosphate hydrolases"/>
    <property type="match status" value="1"/>
</dbReference>
<dbReference type="Ensembl" id="ENSECRT00000013080.1">
    <property type="protein sequence ID" value="ENSECRP00000012859.1"/>
    <property type="gene ID" value="ENSECRG00000008584.1"/>
</dbReference>
<feature type="compositionally biased region" description="Basic and acidic residues" evidence="7">
    <location>
        <begin position="85"/>
        <end position="98"/>
    </location>
</feature>
<dbReference type="GO" id="GO:0031380">
    <property type="term" value="C:nuclear RNA-directed RNA polymerase complex"/>
    <property type="evidence" value="ECO:0007669"/>
    <property type="project" value="TreeGrafter"/>
</dbReference>
<dbReference type="GO" id="GO:0008270">
    <property type="term" value="F:zinc ion binding"/>
    <property type="evidence" value="ECO:0007669"/>
    <property type="project" value="UniProtKB-KW"/>
</dbReference>
<evidence type="ECO:0000256" key="1">
    <source>
        <dbReference type="ARBA" id="ARBA00004496"/>
    </source>
</evidence>
<reference evidence="9" key="3">
    <citation type="submission" date="2025-09" db="UniProtKB">
        <authorList>
            <consortium name="Ensembl"/>
        </authorList>
    </citation>
    <scope>IDENTIFICATION</scope>
</reference>
<feature type="compositionally biased region" description="Acidic residues" evidence="7">
    <location>
        <begin position="805"/>
        <end position="821"/>
    </location>
</feature>
<feature type="region of interest" description="Disordered" evidence="7">
    <location>
        <begin position="1"/>
        <end position="61"/>
    </location>
</feature>
<evidence type="ECO:0000256" key="3">
    <source>
        <dbReference type="ARBA" id="ARBA00022723"/>
    </source>
</evidence>
<dbReference type="RefSeq" id="XP_028667559.1">
    <property type="nucleotide sequence ID" value="XM_028811726.2"/>
</dbReference>
<keyword evidence="10" id="KW-1185">Reference proteome</keyword>
<dbReference type="GO" id="GO:0031048">
    <property type="term" value="P:regulatory ncRNA-mediated heterochromatin formation"/>
    <property type="evidence" value="ECO:0007669"/>
    <property type="project" value="TreeGrafter"/>
</dbReference>
<dbReference type="PANTHER" id="PTHR10887:SF341">
    <property type="entry name" value="NFX1-TYPE ZINC FINGER-CONTAINING PROTEIN 1"/>
    <property type="match status" value="1"/>
</dbReference>
<dbReference type="InterPro" id="IPR041679">
    <property type="entry name" value="DNA2/NAM7-like_C"/>
</dbReference>
<evidence type="ECO:0000313" key="10">
    <source>
        <dbReference type="Proteomes" id="UP000694620"/>
    </source>
</evidence>
<comment type="subcellular location">
    <subcellularLocation>
        <location evidence="1">Cytoplasm</location>
    </subcellularLocation>
</comment>
<dbReference type="CDD" id="cd06008">
    <property type="entry name" value="NF-X1-zinc-finger"/>
    <property type="match status" value="1"/>
</dbReference>
<dbReference type="CDD" id="cd17936">
    <property type="entry name" value="EEXXEc_NFX1"/>
    <property type="match status" value="1"/>
</dbReference>
<dbReference type="InterPro" id="IPR041677">
    <property type="entry name" value="DNA2/NAM7_AAA_11"/>
</dbReference>
<dbReference type="GO" id="GO:0002376">
    <property type="term" value="P:immune system process"/>
    <property type="evidence" value="ECO:0007669"/>
    <property type="project" value="UniProtKB-KW"/>
</dbReference>
<reference evidence="9" key="1">
    <citation type="submission" date="2021-06" db="EMBL/GenBank/DDBJ databases">
        <authorList>
            <consortium name="Wellcome Sanger Institute Data Sharing"/>
        </authorList>
    </citation>
    <scope>NUCLEOTIDE SEQUENCE [LARGE SCALE GENOMIC DNA]</scope>
</reference>
<keyword evidence="4" id="KW-0863">Zinc-finger</keyword>
<dbReference type="FunFam" id="3.40.50.300:FF:001140">
    <property type="entry name" value="Zinc finger NFX1-type containing 1"/>
    <property type="match status" value="1"/>
</dbReference>
<dbReference type="Pfam" id="PF25396">
    <property type="entry name" value="ZNFX1"/>
    <property type="match status" value="1"/>
</dbReference>
<dbReference type="InterPro" id="IPR047187">
    <property type="entry name" value="SF1_C_Upf1"/>
</dbReference>
<dbReference type="Gene3D" id="3.40.50.300">
    <property type="entry name" value="P-loop containing nucleotide triphosphate hydrolases"/>
    <property type="match status" value="3"/>
</dbReference>
<dbReference type="GO" id="GO:0004386">
    <property type="term" value="F:helicase activity"/>
    <property type="evidence" value="ECO:0007669"/>
    <property type="project" value="InterPro"/>
</dbReference>
<dbReference type="Pfam" id="PF20173">
    <property type="entry name" value="ZnF_RZ-type"/>
    <property type="match status" value="1"/>
</dbReference>
<feature type="compositionally biased region" description="Basic and acidic residues" evidence="7">
    <location>
        <begin position="52"/>
        <end position="61"/>
    </location>
</feature>
<dbReference type="FunFam" id="3.40.50.300:FF:000742">
    <property type="entry name" value="NFX1-type zinc finger-containing protein 1"/>
    <property type="match status" value="1"/>
</dbReference>
<sequence>MDDNDINRRGGPRGRGGMRGRARARGGANTDNRRDEGAPWLGGNRAPNNQRDGWRGNRIGPDHRELEQGIFAGGRNRGANFEFRRNHIGGDGEWEGRNENGAWRRGRGGRVPRGGQGRPSGEPRAGNDQGPGVKRLGFNFLQELSEKEPSEVAITLSSSAALRDLLEQPKMRQDMVQLLCKVLSKAVGCRLDRKIVQHLIGALKNSAFLQTVLPHYIMGMAIEPVPARRHQYPEHLEHILTLLSDMVNIFPASSIQVASMLVTILQPVINSLRATGVTVSEKTEQNLEKIMEIVTHLQEKRRDGTLRSDTYTLMGPDEVGPPGEGDFRTISIYPTSDEIHAEEKPFLRPNVISHGYASTAVYLDTHFRLLREDYVRPLRDGIRELLRNYLAPAERAQGNMKNKRFDDIRVYFDTRLLVPLCTPSGIAYKVHFDTRPLKFVRWQNSKRLLYGSLVCMSRDNFETFLFATVADRDPEDLQKGFVKLTFMKESHEALAAIQPSDTFLMVETTAYFEAYRHVLEGLQELQEDDLPFQRYIVECQSDVTYPTYLNNPGALFDLSVIRAPPEESNEKGALKQRLPLLPFDVRNLIAWPVQEELGLDESQMKAFQLALTKELAIIQGPPGTGKTYVGLKIAQAILTNERVWQRQHGRNPVLVVCYTNHALDQFLEGIHSFLEKGIVRVGGRSNSEILKNFTLRELRGAKNFRKNLPNHLRRAYFEITSELAQAEHRIREEAGHLECILRGVLHEQFLERFIRVEHWNSLHHLPFYKGIPVYGKKDSLILEWLGLGTSGFQMTHHHQAAEYNAEAENENENEDEESEELIPVEEEAALIEAERMIEETDSRDKPRKRKEDSDVKALSGLLLALSLDHKEEQEETLGNQAPQDDGWKMQREQKKRIKQRMKKELQKTSVMDKEEEEGIRDIWRLDLKDRWRLYRLWVQHYQTDMRRRAQQSEQLFQNAAERLAEIRLREDLCILKEARVIGMTTTGAAKFRKLLQEVKPRIIIVEEAAEVLEAHTITTLSQACQHLILIGDHQQLRPSATVYDLAMNFNLEVSLFERLVKVKFPYVRLNYQHRMRPEIAQLLTPHIYSELENHPSVEQYENVKGVSSNLFFVEHSFPEQEIQDGRSHQNLHEAQFVVALCQYLICQDYKPSQITILTTYTGQLYCLRKLLPARRFSGVKVHVVDKYQGEENDIILLSLVRSNQDGKVGFLKIANRVCVALSRAKMGLYCIGNMKLFGKIQLWSNILHTLRENKHIGHSLMLCCQNHPDTRSLVSSVKDFQQVPEGGCSRPCETRLQCGHVCTRACHPYDKDHKLFQCLKPCQKVLCGLGHRCPGLCFQDCQECRVPVEKDIPYCGHKQMVPCYQDPLDFICKVPCPKKLRCGHPCTNVCGESCTKKCAVVIQMELACGHVQEVECYYRRQVSEGGRQPACRAACETKLHCKHPCSGTCHTCFQGRFHVDCSLICRRPLICSHQCREPCTTDCPPCSLPCENRCVHSACKKACGELCAPCVEPCEWSCPHFSCTNLCHEPCNRPPCNEPCNKQLKCGHPCIGLCGEPCPNKCRICHHTELTEIFFGNEDEPDARFVQMEDCFHILEVTGLDHYMSLDGEGHGNNDEERTDQQNRVIKLKDCPKCRTPIRRNLRYGTIINQSLDEIEKVKRLILGCPVEAEKKQKYLSRLLKEKQSISLLLVKEFQNLKSQLSQPELPLRTLNLLEIMMTFYERLAKLKEAEQKMEGEALRIFNTRVAECIQWLENPIMRFSEQQIFDLQREFQRLGLLANLNERCRLAHVAGRSLSQEVKNSVACLRDLLQGRFKFTSEDEEKVHRKLEELNSDLPKSGLGITQQEKEMIVKAMGLSQGHWYKCPFDHVYVITECGGAMESRKCPYCNHNIGGSNHALATGNQVATEMDGALHPAWSEANNLLNFEDIRRFNL</sequence>
<dbReference type="PANTHER" id="PTHR10887">
    <property type="entry name" value="DNA2/NAM7 HELICASE FAMILY"/>
    <property type="match status" value="1"/>
</dbReference>
<feature type="region of interest" description="Disordered" evidence="7">
    <location>
        <begin position="85"/>
        <end position="133"/>
    </location>
</feature>
<keyword evidence="5" id="KW-0862">Zinc</keyword>
<dbReference type="InterPro" id="IPR027417">
    <property type="entry name" value="P-loop_NTPase"/>
</dbReference>
<name>A0A8C4S7R3_ERPCA</name>
<protein>
    <submittedName>
        <fullName evidence="9">Zinc finger NFX1-type containing 1</fullName>
    </submittedName>
</protein>
<evidence type="ECO:0000256" key="2">
    <source>
        <dbReference type="ARBA" id="ARBA00022490"/>
    </source>
</evidence>
<feature type="domain" description="RZ-type" evidence="8">
    <location>
        <begin position="1842"/>
        <end position="1911"/>
    </location>
</feature>
<dbReference type="GO" id="GO:0005737">
    <property type="term" value="C:cytoplasm"/>
    <property type="evidence" value="ECO:0007669"/>
    <property type="project" value="UniProtKB-SubCell"/>
</dbReference>
<dbReference type="SMART" id="SM00382">
    <property type="entry name" value="AAA"/>
    <property type="match status" value="1"/>
</dbReference>
<evidence type="ECO:0000256" key="6">
    <source>
        <dbReference type="ARBA" id="ARBA00022859"/>
    </source>
</evidence>
<evidence type="ECO:0000313" key="9">
    <source>
        <dbReference type="Ensembl" id="ENSECRP00000012859.1"/>
    </source>
</evidence>
<dbReference type="InterPro" id="IPR003593">
    <property type="entry name" value="AAA+_ATPase"/>
</dbReference>
<feature type="compositionally biased region" description="Basic residues" evidence="7">
    <location>
        <begin position="10"/>
        <end position="24"/>
    </location>
</feature>
<dbReference type="InterPro" id="IPR046439">
    <property type="entry name" value="ZF_RZ_dom"/>
</dbReference>
<dbReference type="OrthoDB" id="2423195at2759"/>
<dbReference type="Pfam" id="PF13087">
    <property type="entry name" value="AAA_12"/>
    <property type="match status" value="1"/>
</dbReference>
<organism evidence="9 10">
    <name type="scientific">Erpetoichthys calabaricus</name>
    <name type="common">Rope fish</name>
    <name type="synonym">Calamoichthys calabaricus</name>
    <dbReference type="NCBI Taxonomy" id="27687"/>
    <lineage>
        <taxon>Eukaryota</taxon>
        <taxon>Metazoa</taxon>
        <taxon>Chordata</taxon>
        <taxon>Craniata</taxon>
        <taxon>Vertebrata</taxon>
        <taxon>Euteleostomi</taxon>
        <taxon>Actinopterygii</taxon>
        <taxon>Polypteriformes</taxon>
        <taxon>Polypteridae</taxon>
        <taxon>Erpetoichthys</taxon>
    </lineage>
</organism>
<keyword evidence="3" id="KW-0479">Metal-binding</keyword>
<dbReference type="InterPro" id="IPR045055">
    <property type="entry name" value="DNA2/NAM7-like"/>
</dbReference>
<accession>A0A8C4S7R3</accession>
<dbReference type="CDD" id="cd18808">
    <property type="entry name" value="SF1_C_Upf1"/>
    <property type="match status" value="1"/>
</dbReference>
<dbReference type="PROSITE" id="PS51981">
    <property type="entry name" value="ZF_RZ"/>
    <property type="match status" value="1"/>
</dbReference>